<accession>A0A365HDD9</accession>
<sequence length="136" mass="14954">MIEDRTFPGSVLEIQNIALTPAQPEPGKQVRLDLEGELSEPVDLREVTTEFTVKLGMVKLMHRSCELPELLAMLGGELSGDAEVPAGPFARSWTLRVPKDAPRGRLQITLRAETSAGEELADLNFRLDFQGSRVPS</sequence>
<reference evidence="1 2" key="1">
    <citation type="submission" date="2018-06" db="EMBL/GenBank/DDBJ databases">
        <title>Actinomadura craniellae sp. nov. isolated from marine sponge Craniella sp.</title>
        <authorList>
            <person name="Li L."/>
            <person name="Xu Q.H."/>
            <person name="Lin H.W."/>
            <person name="Lu Y.H."/>
        </authorList>
    </citation>
    <scope>NUCLEOTIDE SEQUENCE [LARGE SCALE GENOMIC DNA]</scope>
    <source>
        <strain evidence="1 2">LHW63021</strain>
    </source>
</reference>
<comment type="caution">
    <text evidence="1">The sequence shown here is derived from an EMBL/GenBank/DDBJ whole genome shotgun (WGS) entry which is preliminary data.</text>
</comment>
<evidence type="ECO:0000313" key="2">
    <source>
        <dbReference type="Proteomes" id="UP000251891"/>
    </source>
</evidence>
<gene>
    <name evidence="1" type="ORF">DPM19_03020</name>
</gene>
<keyword evidence="2" id="KW-1185">Reference proteome</keyword>
<evidence type="ECO:0000313" key="1">
    <source>
        <dbReference type="EMBL" id="RAY17144.1"/>
    </source>
</evidence>
<dbReference type="Proteomes" id="UP000251891">
    <property type="component" value="Unassembled WGS sequence"/>
</dbReference>
<dbReference type="EMBL" id="QLYX01000001">
    <property type="protein sequence ID" value="RAY17144.1"/>
    <property type="molecule type" value="Genomic_DNA"/>
</dbReference>
<dbReference type="AlphaFoldDB" id="A0A365HDD9"/>
<proteinExistence type="predicted"/>
<organism evidence="1 2">
    <name type="scientific">Actinomadura craniellae</name>
    <dbReference type="NCBI Taxonomy" id="2231787"/>
    <lineage>
        <taxon>Bacteria</taxon>
        <taxon>Bacillati</taxon>
        <taxon>Actinomycetota</taxon>
        <taxon>Actinomycetes</taxon>
        <taxon>Streptosporangiales</taxon>
        <taxon>Thermomonosporaceae</taxon>
        <taxon>Actinomadura</taxon>
    </lineage>
</organism>
<name>A0A365HDD9_9ACTN</name>
<protein>
    <submittedName>
        <fullName evidence="1">Uncharacterized protein</fullName>
    </submittedName>
</protein>